<evidence type="ECO:0000313" key="1">
    <source>
        <dbReference type="EMBL" id="TNV88174.1"/>
    </source>
</evidence>
<protein>
    <submittedName>
        <fullName evidence="1">Uncharacterized protein</fullName>
    </submittedName>
</protein>
<dbReference type="AlphaFoldDB" id="A0A8J8TAD5"/>
<dbReference type="EMBL" id="RRYP01000049">
    <property type="protein sequence ID" value="TNV88174.1"/>
    <property type="molecule type" value="Genomic_DNA"/>
</dbReference>
<gene>
    <name evidence="1" type="ORF">FGO68_gene8011</name>
</gene>
<sequence>MVPLGEFVLQNVILDSIDSVIDCNFRYSHQIQTLIKHRVTLCTQQQQTLLNNFAKSLTEGLSLARQILSGNRSLCSPISTRAKRAS</sequence>
<reference evidence="1" key="1">
    <citation type="submission" date="2019-06" db="EMBL/GenBank/DDBJ databases">
        <authorList>
            <person name="Zheng W."/>
        </authorList>
    </citation>
    <scope>NUCLEOTIDE SEQUENCE</scope>
    <source>
        <strain evidence="1">QDHG01</strain>
    </source>
</reference>
<keyword evidence="2" id="KW-1185">Reference proteome</keyword>
<proteinExistence type="predicted"/>
<accession>A0A8J8TAD5</accession>
<evidence type="ECO:0000313" key="2">
    <source>
        <dbReference type="Proteomes" id="UP000785679"/>
    </source>
</evidence>
<name>A0A8J8TAD5_HALGN</name>
<dbReference type="Proteomes" id="UP000785679">
    <property type="component" value="Unassembled WGS sequence"/>
</dbReference>
<organism evidence="1 2">
    <name type="scientific">Halteria grandinella</name>
    <dbReference type="NCBI Taxonomy" id="5974"/>
    <lineage>
        <taxon>Eukaryota</taxon>
        <taxon>Sar</taxon>
        <taxon>Alveolata</taxon>
        <taxon>Ciliophora</taxon>
        <taxon>Intramacronucleata</taxon>
        <taxon>Spirotrichea</taxon>
        <taxon>Stichotrichia</taxon>
        <taxon>Sporadotrichida</taxon>
        <taxon>Halteriidae</taxon>
        <taxon>Halteria</taxon>
    </lineage>
</organism>
<comment type="caution">
    <text evidence="1">The sequence shown here is derived from an EMBL/GenBank/DDBJ whole genome shotgun (WGS) entry which is preliminary data.</text>
</comment>